<comment type="caution">
    <text evidence="1">The sequence shown here is derived from an EMBL/GenBank/DDBJ whole genome shotgun (WGS) entry which is preliminary data.</text>
</comment>
<dbReference type="AlphaFoldDB" id="A0A644YI57"/>
<dbReference type="PROSITE" id="PS51257">
    <property type="entry name" value="PROKAR_LIPOPROTEIN"/>
    <property type="match status" value="1"/>
</dbReference>
<proteinExistence type="predicted"/>
<organism evidence="1">
    <name type="scientific">bioreactor metagenome</name>
    <dbReference type="NCBI Taxonomy" id="1076179"/>
    <lineage>
        <taxon>unclassified sequences</taxon>
        <taxon>metagenomes</taxon>
        <taxon>ecological metagenomes</taxon>
    </lineage>
</organism>
<accession>A0A644YI57</accession>
<gene>
    <name evidence="1" type="ORF">SDC9_74659</name>
</gene>
<reference evidence="1" key="1">
    <citation type="submission" date="2019-08" db="EMBL/GenBank/DDBJ databases">
        <authorList>
            <person name="Kucharzyk K."/>
            <person name="Murdoch R.W."/>
            <person name="Higgins S."/>
            <person name="Loffler F."/>
        </authorList>
    </citation>
    <scope>NUCLEOTIDE SEQUENCE</scope>
</reference>
<dbReference type="EMBL" id="VSSQ01005173">
    <property type="protein sequence ID" value="MPM28140.1"/>
    <property type="molecule type" value="Genomic_DNA"/>
</dbReference>
<name>A0A644YI57_9ZZZZ</name>
<evidence type="ECO:0000313" key="1">
    <source>
        <dbReference type="EMBL" id="MPM28140.1"/>
    </source>
</evidence>
<evidence type="ECO:0008006" key="2">
    <source>
        <dbReference type="Google" id="ProtNLM"/>
    </source>
</evidence>
<protein>
    <recommendedName>
        <fullName evidence="2">Lipoprotein</fullName>
    </recommendedName>
</protein>
<sequence length="205" mass="21631">MHRPRACVPMMTLCLLLSACGGAGGTDAARAARAPYQAMESCSMTAEVSAFYGDEVSEFTLRCDYAPEESTVEVLAPETAAGVKAVLSGDGLTLTYEDDCLPAGPLSGEELSPASCLPRLMNALRDGWLLEENEEDWGDAPCLRVSLEQTGTDGSSVDSTLWLKKDDHTPARGEVAVDGKIILQAEFTDFQFGAILDDDSGAAAG</sequence>